<dbReference type="SUPFAM" id="SSF50129">
    <property type="entry name" value="GroES-like"/>
    <property type="match status" value="1"/>
</dbReference>
<dbReference type="SUPFAM" id="SSF51735">
    <property type="entry name" value="NAD(P)-binding Rossmann-fold domains"/>
    <property type="match status" value="1"/>
</dbReference>
<dbReference type="Gene3D" id="3.40.50.720">
    <property type="entry name" value="NAD(P)-binding Rossmann-like Domain"/>
    <property type="match status" value="1"/>
</dbReference>
<dbReference type="AlphaFoldDB" id="A0A9X5E4V4"/>
<dbReference type="InterPro" id="IPR011032">
    <property type="entry name" value="GroES-like_sf"/>
</dbReference>
<accession>A0A9X5E4V4</accession>
<dbReference type="RefSeq" id="WP_039716653.1">
    <property type="nucleotide sequence ID" value="NZ_JTJC03000002.1"/>
</dbReference>
<dbReference type="Gene3D" id="3.90.180.10">
    <property type="entry name" value="Medium-chain alcohol dehydrogenases, catalytic domain"/>
    <property type="match status" value="1"/>
</dbReference>
<dbReference type="Proteomes" id="UP000031532">
    <property type="component" value="Unassembled WGS sequence"/>
</dbReference>
<dbReference type="CDD" id="cd08272">
    <property type="entry name" value="MDR6"/>
    <property type="match status" value="1"/>
</dbReference>
<evidence type="ECO:0000256" key="1">
    <source>
        <dbReference type="ARBA" id="ARBA00022857"/>
    </source>
</evidence>
<dbReference type="SMART" id="SM00829">
    <property type="entry name" value="PKS_ER"/>
    <property type="match status" value="1"/>
</dbReference>
<dbReference type="PANTHER" id="PTHR44154:SF1">
    <property type="entry name" value="QUINONE OXIDOREDUCTASE"/>
    <property type="match status" value="1"/>
</dbReference>
<keyword evidence="4" id="KW-1185">Reference proteome</keyword>
<evidence type="ECO:0000313" key="4">
    <source>
        <dbReference type="Proteomes" id="UP000031532"/>
    </source>
</evidence>
<dbReference type="InterPro" id="IPR051603">
    <property type="entry name" value="Zinc-ADH_QOR/CCCR"/>
</dbReference>
<sequence length="329" mass="35102">MKAQAIASFGEPNVFQTIDLPKPEVIPGHVLIRVAATSVNPVDFKLRRGAMPAIAPEFPAVLHGDVAGVVEAVGEGVTTFKPGDEVYGCAGGFKGMGGALAEYMLADADLLALKPKSLSMKESAALPLVAITAWESLIYRAKIQPGQNVLVHAATGGVGHIGIQLAKWAGAKVYTTVSNEEKKAIARDLGADVVINYRQQTVEEYVAEHTSGKGFDVVFDTVGKDNLDRSFAAAAMHGTVVSISTRSTHDLSPLHAKGLTLHVVFMLLRMLYGTERAEHGKILFNVAKLVDQGTIHPLLDSKSFRLSEVAEAHRYAESGQAIGKILLEQ</sequence>
<dbReference type="InterPro" id="IPR013154">
    <property type="entry name" value="ADH-like_N"/>
</dbReference>
<comment type="caution">
    <text evidence="3">The sequence shown here is derived from an EMBL/GenBank/DDBJ whole genome shotgun (WGS) entry which is preliminary data.</text>
</comment>
<protein>
    <submittedName>
        <fullName evidence="3">Zinc-dependent alcohol dehydrogenase family protein</fullName>
    </submittedName>
</protein>
<organism evidence="3 4">
    <name type="scientific">Scytonema millei VB511283</name>
    <dbReference type="NCBI Taxonomy" id="1245923"/>
    <lineage>
        <taxon>Bacteria</taxon>
        <taxon>Bacillati</taxon>
        <taxon>Cyanobacteriota</taxon>
        <taxon>Cyanophyceae</taxon>
        <taxon>Nostocales</taxon>
        <taxon>Scytonemataceae</taxon>
        <taxon>Scytonema</taxon>
    </lineage>
</organism>
<gene>
    <name evidence="3" type="ORF">QH73_0009270</name>
</gene>
<evidence type="ECO:0000313" key="3">
    <source>
        <dbReference type="EMBL" id="NHC34848.1"/>
    </source>
</evidence>
<dbReference type="EMBL" id="JTJC03000002">
    <property type="protein sequence ID" value="NHC34848.1"/>
    <property type="molecule type" value="Genomic_DNA"/>
</dbReference>
<dbReference type="OrthoDB" id="9792162at2"/>
<feature type="domain" description="Enoyl reductase (ER)" evidence="2">
    <location>
        <begin position="10"/>
        <end position="327"/>
    </location>
</feature>
<dbReference type="InterPro" id="IPR020843">
    <property type="entry name" value="ER"/>
</dbReference>
<dbReference type="PANTHER" id="PTHR44154">
    <property type="entry name" value="QUINONE OXIDOREDUCTASE"/>
    <property type="match status" value="1"/>
</dbReference>
<name>A0A9X5E4V4_9CYAN</name>
<dbReference type="GO" id="GO:0016491">
    <property type="term" value="F:oxidoreductase activity"/>
    <property type="evidence" value="ECO:0007669"/>
    <property type="project" value="InterPro"/>
</dbReference>
<proteinExistence type="predicted"/>
<dbReference type="InterPro" id="IPR036291">
    <property type="entry name" value="NAD(P)-bd_dom_sf"/>
</dbReference>
<keyword evidence="1" id="KW-0521">NADP</keyword>
<dbReference type="Pfam" id="PF08240">
    <property type="entry name" value="ADH_N"/>
    <property type="match status" value="1"/>
</dbReference>
<evidence type="ECO:0000259" key="2">
    <source>
        <dbReference type="SMART" id="SM00829"/>
    </source>
</evidence>
<reference evidence="3 4" key="1">
    <citation type="journal article" date="2015" name="Genome Announc.">
        <title>Draft Genome Sequence of the Terrestrial Cyanobacterium Scytonema millei VB511283, Isolated from Eastern India.</title>
        <authorList>
            <person name="Sen D."/>
            <person name="Chandrababunaidu M.M."/>
            <person name="Singh D."/>
            <person name="Sanghi N."/>
            <person name="Ghorai A."/>
            <person name="Mishra G.P."/>
            <person name="Madduluri M."/>
            <person name="Adhikary S.P."/>
            <person name="Tripathy S."/>
        </authorList>
    </citation>
    <scope>NUCLEOTIDE SEQUENCE [LARGE SCALE GENOMIC DNA]</scope>
    <source>
        <strain evidence="3 4">VB511283</strain>
    </source>
</reference>
<dbReference type="InterPro" id="IPR013149">
    <property type="entry name" value="ADH-like_C"/>
</dbReference>
<dbReference type="Pfam" id="PF00107">
    <property type="entry name" value="ADH_zinc_N"/>
    <property type="match status" value="1"/>
</dbReference>